<organism evidence="1">
    <name type="scientific">Graphocephala atropunctata</name>
    <dbReference type="NCBI Taxonomy" id="36148"/>
    <lineage>
        <taxon>Eukaryota</taxon>
        <taxon>Metazoa</taxon>
        <taxon>Ecdysozoa</taxon>
        <taxon>Arthropoda</taxon>
        <taxon>Hexapoda</taxon>
        <taxon>Insecta</taxon>
        <taxon>Pterygota</taxon>
        <taxon>Neoptera</taxon>
        <taxon>Paraneoptera</taxon>
        <taxon>Hemiptera</taxon>
        <taxon>Auchenorrhyncha</taxon>
        <taxon>Membracoidea</taxon>
        <taxon>Cicadellidae</taxon>
        <taxon>Cicadellinae</taxon>
        <taxon>Cicadellini</taxon>
        <taxon>Graphocephala</taxon>
    </lineage>
</organism>
<feature type="non-terminal residue" evidence="1">
    <location>
        <position position="1"/>
    </location>
</feature>
<reference evidence="1" key="1">
    <citation type="submission" date="2015-11" db="EMBL/GenBank/DDBJ databases">
        <title>De novo transcriptome assembly of four potential Pierce s Disease insect vectors from Arizona vineyards.</title>
        <authorList>
            <person name="Tassone E.E."/>
        </authorList>
    </citation>
    <scope>NUCLEOTIDE SEQUENCE</scope>
</reference>
<dbReference type="EMBL" id="GEBQ01020070">
    <property type="protein sequence ID" value="JAT19907.1"/>
    <property type="molecule type" value="Transcribed_RNA"/>
</dbReference>
<protein>
    <submittedName>
        <fullName evidence="1">Uncharacterized protein</fullName>
    </submittedName>
</protein>
<gene>
    <name evidence="1" type="ORF">g.55241</name>
</gene>
<feature type="non-terminal residue" evidence="1">
    <location>
        <position position="165"/>
    </location>
</feature>
<dbReference type="AlphaFoldDB" id="A0A1B6L870"/>
<dbReference type="PANTHER" id="PTHR13147:SF5">
    <property type="entry name" value="FOUR-JOINTED BOX PROTEIN 1"/>
    <property type="match status" value="1"/>
</dbReference>
<dbReference type="GO" id="GO:0005615">
    <property type="term" value="C:extracellular space"/>
    <property type="evidence" value="ECO:0007669"/>
    <property type="project" value="TreeGrafter"/>
</dbReference>
<proteinExistence type="predicted"/>
<dbReference type="InterPro" id="IPR024868">
    <property type="entry name" value="FJX1/FJ"/>
</dbReference>
<dbReference type="PRINTS" id="PR02072">
    <property type="entry name" value="4JOINTEDBOX1"/>
</dbReference>
<dbReference type="PANTHER" id="PTHR13147">
    <property type="entry name" value="FOUR-JOINTED BOX PROTEIN 1"/>
    <property type="match status" value="1"/>
</dbReference>
<dbReference type="GO" id="GO:0007267">
    <property type="term" value="P:cell-cell signaling"/>
    <property type="evidence" value="ECO:0007669"/>
    <property type="project" value="TreeGrafter"/>
</dbReference>
<name>A0A1B6L870_9HEMI</name>
<accession>A0A1B6L870</accession>
<sequence length="165" mass="19098">FSLGSVIPFYLLPKQGSFSVLKEITNMDSKLASNEIVYFPGSLKENDKRTVLNQLFDGIFWSDSVERLLPEGFGDEDDRKWNDFVQRTAIVRMEKGCGRMQNRLVIFEDGTRACCRYRQNTDQIQGEIFSYYLGRLLQLPNLVPSTLLMINSSDWQWLPVNSQLK</sequence>
<evidence type="ECO:0000313" key="1">
    <source>
        <dbReference type="EMBL" id="JAT19907.1"/>
    </source>
</evidence>